<evidence type="ECO:0000313" key="2">
    <source>
        <dbReference type="Proteomes" id="UP001626537"/>
    </source>
</evidence>
<sequence>MNDVDFHEEQMALFDAFNKRLQAYAAAPEGEGFSELAQQCAALAADSGQIMDEAPALIYRMLTIAPQFAQEFPRDLLWYLGQECLHFMPDEEIERFALLDEQRRAADSQGQRFDWSQACAMMRSLQSEEQNAQTRH</sequence>
<reference evidence="1 2" key="1">
    <citation type="submission" date="2023-10" db="EMBL/GenBank/DDBJ databases">
        <title>Two novel species belonging to the OM43/NOR5 clade.</title>
        <authorList>
            <person name="Park M."/>
        </authorList>
    </citation>
    <scope>NUCLEOTIDE SEQUENCE [LARGE SCALE GENOMIC DNA]</scope>
    <source>
        <strain evidence="1 2">IMCC43200</strain>
    </source>
</reference>
<dbReference type="EMBL" id="CP136864">
    <property type="protein sequence ID" value="WOJ94023.1"/>
    <property type="molecule type" value="Genomic_DNA"/>
</dbReference>
<accession>A0ABZ0I4Q1</accession>
<dbReference type="RefSeq" id="WP_407348662.1">
    <property type="nucleotide sequence ID" value="NZ_CP136864.1"/>
</dbReference>
<dbReference type="Proteomes" id="UP001626537">
    <property type="component" value="Chromosome"/>
</dbReference>
<organism evidence="1 2">
    <name type="scientific">Congregibacter variabilis</name>
    <dbReference type="NCBI Taxonomy" id="3081200"/>
    <lineage>
        <taxon>Bacteria</taxon>
        <taxon>Pseudomonadati</taxon>
        <taxon>Pseudomonadota</taxon>
        <taxon>Gammaproteobacteria</taxon>
        <taxon>Cellvibrionales</taxon>
        <taxon>Halieaceae</taxon>
        <taxon>Congregibacter</taxon>
    </lineage>
</organism>
<keyword evidence="2" id="KW-1185">Reference proteome</keyword>
<dbReference type="NCBIfam" id="NF041512">
    <property type="entry name" value="PA2817_fam"/>
    <property type="match status" value="1"/>
</dbReference>
<proteinExistence type="predicted"/>
<name>A0ABZ0I4Q1_9GAMM</name>
<gene>
    <name evidence="1" type="ORF">R0135_02355</name>
</gene>
<protein>
    <submittedName>
        <fullName evidence="1">PA2817 family protein</fullName>
    </submittedName>
</protein>
<dbReference type="InterPro" id="IPR048156">
    <property type="entry name" value="PA2817-like"/>
</dbReference>
<evidence type="ECO:0000313" key="1">
    <source>
        <dbReference type="EMBL" id="WOJ94023.1"/>
    </source>
</evidence>